<name>A0ACC2V6Y7_9TREE</name>
<reference evidence="1" key="1">
    <citation type="submission" date="2023-04" db="EMBL/GenBank/DDBJ databases">
        <title>Draft Genome sequencing of Naganishia species isolated from polar environments using Oxford Nanopore Technology.</title>
        <authorList>
            <person name="Leo P."/>
            <person name="Venkateswaran K."/>
        </authorList>
    </citation>
    <scope>NUCLEOTIDE SEQUENCE</scope>
    <source>
        <strain evidence="1">MNA-CCFEE 5423</strain>
    </source>
</reference>
<dbReference type="EMBL" id="JASBWT010000025">
    <property type="protein sequence ID" value="KAJ9094436.1"/>
    <property type="molecule type" value="Genomic_DNA"/>
</dbReference>
<organism evidence="1 2">
    <name type="scientific">Naganishia friedmannii</name>
    <dbReference type="NCBI Taxonomy" id="89922"/>
    <lineage>
        <taxon>Eukaryota</taxon>
        <taxon>Fungi</taxon>
        <taxon>Dikarya</taxon>
        <taxon>Basidiomycota</taxon>
        <taxon>Agaricomycotina</taxon>
        <taxon>Tremellomycetes</taxon>
        <taxon>Filobasidiales</taxon>
        <taxon>Filobasidiaceae</taxon>
        <taxon>Naganishia</taxon>
    </lineage>
</organism>
<comment type="caution">
    <text evidence="1">The sequence shown here is derived from an EMBL/GenBank/DDBJ whole genome shotgun (WGS) entry which is preliminary data.</text>
</comment>
<sequence>MSLAARYIGTIPRTQVASCLIRATPARHVARPSSLALSIPFFRTFTASSTQYAKKSKKANSNKAPSSEDIEDESTMVIRTKGKASRKSATLVSATHSSTGSSRRGAAGEEPIEADVEAGDAHDDAVIEKTKVKMEKTVSWFKSVVFDGVERGKGRVTPALLDPVRVQLPEYDTAEPLQSVASVTVKQGALWVEVYDPDTLKHVESAIHAANLPGISPQKHSSRTLRIPISRPTNETRVAIEKMIADQGEAAKVRLRVARGEALKALVDKDGRKGKWGTEAQQMTDKFGAEIDQLIVTAKKELAKA</sequence>
<accession>A0ACC2V6Y7</accession>
<evidence type="ECO:0000313" key="1">
    <source>
        <dbReference type="EMBL" id="KAJ9094436.1"/>
    </source>
</evidence>
<proteinExistence type="predicted"/>
<dbReference type="Proteomes" id="UP001227268">
    <property type="component" value="Unassembled WGS sequence"/>
</dbReference>
<gene>
    <name evidence="1" type="ORF">QFC21_005975</name>
</gene>
<evidence type="ECO:0000313" key="2">
    <source>
        <dbReference type="Proteomes" id="UP001227268"/>
    </source>
</evidence>
<protein>
    <submittedName>
        <fullName evidence="1">Uncharacterized protein</fullName>
    </submittedName>
</protein>
<keyword evidence="2" id="KW-1185">Reference proteome</keyword>